<sequence>MERLGRGDDFLGCTNVRWCVLCSCFFVPGLGIVCMYVGGHAYEILRRWIGVCISEKVGCGKCSPWCLGGYLAPWPWFVGVGGGVVSLHWGRVWTWLTVTSQVLESPLVLLWGIYSGQS</sequence>
<protein>
    <recommendedName>
        <fullName evidence="4">Transmembrane protein</fullName>
    </recommendedName>
</protein>
<evidence type="ECO:0000256" key="1">
    <source>
        <dbReference type="SAM" id="Phobius"/>
    </source>
</evidence>
<evidence type="ECO:0000313" key="3">
    <source>
        <dbReference type="Proteomes" id="UP000807342"/>
    </source>
</evidence>
<dbReference type="AlphaFoldDB" id="A0A9P6C391"/>
<keyword evidence="1" id="KW-0812">Transmembrane</keyword>
<keyword evidence="1" id="KW-0472">Membrane</keyword>
<dbReference type="Proteomes" id="UP000807342">
    <property type="component" value="Unassembled WGS sequence"/>
</dbReference>
<accession>A0A9P6C391</accession>
<evidence type="ECO:0000313" key="2">
    <source>
        <dbReference type="EMBL" id="KAF9447234.1"/>
    </source>
</evidence>
<proteinExistence type="predicted"/>
<feature type="transmembrane region" description="Helical" evidence="1">
    <location>
        <begin position="15"/>
        <end position="38"/>
    </location>
</feature>
<reference evidence="2" key="1">
    <citation type="submission" date="2020-11" db="EMBL/GenBank/DDBJ databases">
        <authorList>
            <consortium name="DOE Joint Genome Institute"/>
            <person name="Ahrendt S."/>
            <person name="Riley R."/>
            <person name="Andreopoulos W."/>
            <person name="Labutti K."/>
            <person name="Pangilinan J."/>
            <person name="Ruiz-Duenas F.J."/>
            <person name="Barrasa J.M."/>
            <person name="Sanchez-Garcia M."/>
            <person name="Camarero S."/>
            <person name="Miyauchi S."/>
            <person name="Serrano A."/>
            <person name="Linde D."/>
            <person name="Babiker R."/>
            <person name="Drula E."/>
            <person name="Ayuso-Fernandez I."/>
            <person name="Pacheco R."/>
            <person name="Padilla G."/>
            <person name="Ferreira P."/>
            <person name="Barriuso J."/>
            <person name="Kellner H."/>
            <person name="Castanera R."/>
            <person name="Alfaro M."/>
            <person name="Ramirez L."/>
            <person name="Pisabarro A.G."/>
            <person name="Kuo A."/>
            <person name="Tritt A."/>
            <person name="Lipzen A."/>
            <person name="He G."/>
            <person name="Yan M."/>
            <person name="Ng V."/>
            <person name="Cullen D."/>
            <person name="Martin F."/>
            <person name="Rosso M.-N."/>
            <person name="Henrissat B."/>
            <person name="Hibbett D."/>
            <person name="Martinez A.T."/>
            <person name="Grigoriev I.V."/>
        </authorList>
    </citation>
    <scope>NUCLEOTIDE SEQUENCE</scope>
    <source>
        <strain evidence="2">MF-IS2</strain>
    </source>
</reference>
<keyword evidence="1" id="KW-1133">Transmembrane helix</keyword>
<keyword evidence="3" id="KW-1185">Reference proteome</keyword>
<gene>
    <name evidence="2" type="ORF">P691DRAFT_131248</name>
</gene>
<organism evidence="2 3">
    <name type="scientific">Macrolepiota fuliginosa MF-IS2</name>
    <dbReference type="NCBI Taxonomy" id="1400762"/>
    <lineage>
        <taxon>Eukaryota</taxon>
        <taxon>Fungi</taxon>
        <taxon>Dikarya</taxon>
        <taxon>Basidiomycota</taxon>
        <taxon>Agaricomycotina</taxon>
        <taxon>Agaricomycetes</taxon>
        <taxon>Agaricomycetidae</taxon>
        <taxon>Agaricales</taxon>
        <taxon>Agaricineae</taxon>
        <taxon>Agaricaceae</taxon>
        <taxon>Macrolepiota</taxon>
    </lineage>
</organism>
<comment type="caution">
    <text evidence="2">The sequence shown here is derived from an EMBL/GenBank/DDBJ whole genome shotgun (WGS) entry which is preliminary data.</text>
</comment>
<dbReference type="EMBL" id="MU151209">
    <property type="protein sequence ID" value="KAF9447234.1"/>
    <property type="molecule type" value="Genomic_DNA"/>
</dbReference>
<evidence type="ECO:0008006" key="4">
    <source>
        <dbReference type="Google" id="ProtNLM"/>
    </source>
</evidence>
<name>A0A9P6C391_9AGAR</name>